<sequence length="1146" mass="126067">MTEERYAEIELLQRYRRDRRLLLEYLCEASSLKKVVMPLGAVTLADVDLDNVSVNYVLEACKSRGTLDLTEAVKQHFKELSMAPSFGAGDSEIFLLATNPKHSGGPPSRPAPEKPGPSYAHLGGAASRSVPGTPSRSSSLKGKASPLRPLTPAEAYEDGVEEFDDLDDEPLAKKQFADNKELVLPLPAFETGLSDDDIRETAYEVLLTAVGDTGALQPPPKVVEEKKKKTLLRRNTSKNRSKTAVPEPVQAHGLTGLLEIIRGQMEIADNADRRTKDALLRAAADRQGRRINTLLVPLELLANVPPSEFASKRDYMRWEKRQLNILVEGLVNQPAVKLSPSNEQLGVKLRQIVARVEEAQMLPGPNGPSQHMEALRDLRAVATALAERSNRGESSDEVIHWADGYPLSVRLYEALLFNIFDMFDPSQLIEEIDEVLELLQSTWRILGVTRAVHDVCLAWVLFKQFVVTGNSDLLSTVASHLKKMVSDGGQSAQERAYMQLMRTVSGEGGKSYSYVQSVLDPIKQWADRRLNDYQREFPNGASGVMESLLSVAMVSGRLLADETETPQGSFISAGRSSAAGERAAMVKQAEGYVRSSLRAAYLRAVRDVEGQPSDDKPTVAVLARLVREIAKEEASNYSPVLVRWNVNAKVVAAATLHELYRGDLKPFLDGVTQLSDDVTAVLPVAEALEAFLMDMTAGADQTDEGAAILESMQPFGVNDMSATLIGRWVNHQLTGLGQMVDRSIAAEQWESLSQTQRYAPSVVELFRIIEVTLDQFYAMKLPMRSSLLRGLTVGFDSALQQYITKLLGQTGDREDLIPPAPALTRYKKDVVTKAEKDALASSLKKRDPRMPDEAREAQIAGLTVTTLGVRLNTLHFILSQLESLENSIRQRWAMKNPHEPLSRGPSRRGSGSEEPRKSPRPRSISTGSNLEDMHGEFFAGTKKAATAAIERLADFLGTKVVFWDLRGKFVDALYKTSVADCRMDKIVTELDAVLSELCEVIAEPLRDRAVLSLLQASLEGLQRVLLDGGPLRAFSAADGELLEEDLTVLKDFFIADGDGLPRTVVENSAAKTAQILHLFELPTDQLTENFQSASREMAGSNGTAHSGTGRSATDADTLLRVLCHRADRDASKFLKKSYKLPKTESR</sequence>
<evidence type="ECO:0000313" key="4">
    <source>
        <dbReference type="EMBL" id="GAQ90042.1"/>
    </source>
</evidence>
<protein>
    <recommendedName>
        <fullName evidence="6">MHD2 domain-containing protein</fullName>
    </recommendedName>
</protein>
<dbReference type="PANTHER" id="PTHR31280">
    <property type="entry name" value="PROTEIN UNC-13 HOMOLOG"/>
    <property type="match status" value="1"/>
</dbReference>
<dbReference type="OrthoDB" id="2015333at2759"/>
<proteinExistence type="predicted"/>
<dbReference type="InterPro" id="IPR057984">
    <property type="entry name" value="PATROL1_C"/>
</dbReference>
<dbReference type="OMA" id="TIHHTCY"/>
<name>A0A1Y1IIW0_KLENI</name>
<dbReference type="EMBL" id="DF237541">
    <property type="protein sequence ID" value="GAQ90042.1"/>
    <property type="molecule type" value="Genomic_DNA"/>
</dbReference>
<evidence type="ECO:0000256" key="1">
    <source>
        <dbReference type="SAM" id="MobiDB-lite"/>
    </source>
</evidence>
<dbReference type="PANTHER" id="PTHR31280:SF2">
    <property type="entry name" value="PROTEIN UNC-13 HOMOLOG"/>
    <property type="match status" value="1"/>
</dbReference>
<dbReference type="InterPro" id="IPR014772">
    <property type="entry name" value="Munc13_dom-2"/>
</dbReference>
<dbReference type="AlphaFoldDB" id="A0A1Y1IIW0"/>
<evidence type="ECO:0000313" key="5">
    <source>
        <dbReference type="Proteomes" id="UP000054558"/>
    </source>
</evidence>
<evidence type="ECO:0008006" key="6">
    <source>
        <dbReference type="Google" id="ProtNLM"/>
    </source>
</evidence>
<dbReference type="STRING" id="105231.A0A1Y1IIW0"/>
<dbReference type="InterPro" id="IPR008528">
    <property type="entry name" value="unc-13_homologue"/>
</dbReference>
<feature type="compositionally biased region" description="Polar residues" evidence="1">
    <location>
        <begin position="130"/>
        <end position="140"/>
    </location>
</feature>
<evidence type="ECO:0000259" key="2">
    <source>
        <dbReference type="PROSITE" id="PS51258"/>
    </source>
</evidence>
<reference evidence="4 5" key="1">
    <citation type="journal article" date="2014" name="Nat. Commun.">
        <title>Klebsormidium flaccidum genome reveals primary factors for plant terrestrial adaptation.</title>
        <authorList>
            <person name="Hori K."/>
            <person name="Maruyama F."/>
            <person name="Fujisawa T."/>
            <person name="Togashi T."/>
            <person name="Yamamoto N."/>
            <person name="Seo M."/>
            <person name="Sato S."/>
            <person name="Yamada T."/>
            <person name="Mori H."/>
            <person name="Tajima N."/>
            <person name="Moriyama T."/>
            <person name="Ikeuchi M."/>
            <person name="Watanabe M."/>
            <person name="Wada H."/>
            <person name="Kobayashi K."/>
            <person name="Saito M."/>
            <person name="Masuda T."/>
            <person name="Sasaki-Sekimoto Y."/>
            <person name="Mashiguchi K."/>
            <person name="Awai K."/>
            <person name="Shimojima M."/>
            <person name="Masuda S."/>
            <person name="Iwai M."/>
            <person name="Nobusawa T."/>
            <person name="Narise T."/>
            <person name="Kondo S."/>
            <person name="Saito H."/>
            <person name="Sato R."/>
            <person name="Murakawa M."/>
            <person name="Ihara Y."/>
            <person name="Oshima-Yamada Y."/>
            <person name="Ohtaka K."/>
            <person name="Satoh M."/>
            <person name="Sonobe K."/>
            <person name="Ishii M."/>
            <person name="Ohtani R."/>
            <person name="Kanamori-Sato M."/>
            <person name="Honoki R."/>
            <person name="Miyazaki D."/>
            <person name="Mochizuki H."/>
            <person name="Umetsu J."/>
            <person name="Higashi K."/>
            <person name="Shibata D."/>
            <person name="Kamiya Y."/>
            <person name="Sato N."/>
            <person name="Nakamura Y."/>
            <person name="Tabata S."/>
            <person name="Ida S."/>
            <person name="Kurokawa K."/>
            <person name="Ohta H."/>
        </authorList>
    </citation>
    <scope>NUCLEOTIDE SEQUENCE [LARGE SCALE GENOMIC DNA]</scope>
    <source>
        <strain evidence="4 5">NIES-2285</strain>
    </source>
</reference>
<keyword evidence="5" id="KW-1185">Reference proteome</keyword>
<gene>
    <name evidence="4" type="ORF">KFL_005920060</name>
</gene>
<dbReference type="Proteomes" id="UP000054558">
    <property type="component" value="Unassembled WGS sequence"/>
</dbReference>
<feature type="domain" description="MHD1" evidence="2">
    <location>
        <begin position="691"/>
        <end position="820"/>
    </location>
</feature>
<dbReference type="PROSITE" id="PS51259">
    <property type="entry name" value="MHD2"/>
    <property type="match status" value="1"/>
</dbReference>
<accession>A0A1Y1IIW0</accession>
<dbReference type="InterPro" id="IPR014770">
    <property type="entry name" value="Munc13_1"/>
</dbReference>
<dbReference type="PROSITE" id="PS51258">
    <property type="entry name" value="MHD1"/>
    <property type="match status" value="1"/>
</dbReference>
<dbReference type="Pfam" id="PF25761">
    <property type="entry name" value="TPR_PATROL1"/>
    <property type="match status" value="1"/>
</dbReference>
<organism evidence="4 5">
    <name type="scientific">Klebsormidium nitens</name>
    <name type="common">Green alga</name>
    <name type="synonym">Ulothrix nitens</name>
    <dbReference type="NCBI Taxonomy" id="105231"/>
    <lineage>
        <taxon>Eukaryota</taxon>
        <taxon>Viridiplantae</taxon>
        <taxon>Streptophyta</taxon>
        <taxon>Klebsormidiophyceae</taxon>
        <taxon>Klebsormidiales</taxon>
        <taxon>Klebsormidiaceae</taxon>
        <taxon>Klebsormidium</taxon>
    </lineage>
</organism>
<feature type="region of interest" description="Disordered" evidence="1">
    <location>
        <begin position="97"/>
        <end position="150"/>
    </location>
</feature>
<evidence type="ECO:0000259" key="3">
    <source>
        <dbReference type="PROSITE" id="PS51259"/>
    </source>
</evidence>
<feature type="domain" description="MHD2" evidence="3">
    <location>
        <begin position="980"/>
        <end position="1090"/>
    </location>
</feature>
<feature type="region of interest" description="Disordered" evidence="1">
    <location>
        <begin position="895"/>
        <end position="930"/>
    </location>
</feature>